<evidence type="ECO:0000313" key="1">
    <source>
        <dbReference type="EMBL" id="QKJ66419.1"/>
    </source>
</evidence>
<organism evidence="1 2">
    <name type="scientific">Deefgea piscis</name>
    <dbReference type="NCBI Taxonomy" id="2739061"/>
    <lineage>
        <taxon>Bacteria</taxon>
        <taxon>Pseudomonadati</taxon>
        <taxon>Pseudomonadota</taxon>
        <taxon>Betaproteobacteria</taxon>
        <taxon>Neisseriales</taxon>
        <taxon>Chitinibacteraceae</taxon>
        <taxon>Deefgea</taxon>
    </lineage>
</organism>
<dbReference type="AlphaFoldDB" id="A0A6M8SUM7"/>
<keyword evidence="2" id="KW-1185">Reference proteome</keyword>
<reference evidence="1 2" key="1">
    <citation type="submission" date="2020-05" db="EMBL/GenBank/DDBJ databases">
        <title>Complete genome sequence of Deefgea sp. D17.</title>
        <authorList>
            <person name="Bae J.-W."/>
            <person name="Han J.E."/>
        </authorList>
    </citation>
    <scope>NUCLEOTIDE SEQUENCE [LARGE SCALE GENOMIC DNA]</scope>
    <source>
        <strain evidence="1 2">D17</strain>
    </source>
</reference>
<dbReference type="KEGG" id="dee:HQN60_06755"/>
<dbReference type="Proteomes" id="UP000504844">
    <property type="component" value="Chromosome"/>
</dbReference>
<gene>
    <name evidence="1" type="ORF">HQN60_06755</name>
</gene>
<dbReference type="RefSeq" id="WP_173532923.1">
    <property type="nucleotide sequence ID" value="NZ_CP054143.1"/>
</dbReference>
<sequence>MKLVRAIEVWEKGMEGAFIGHLAIAETVPVAFLFELFAAEQDQPDPEMKLSYLLDAPRIEKIQAFVAEPMDSNRFDFILTAYGLPDYQ</sequence>
<protein>
    <submittedName>
        <fullName evidence="1">Uncharacterized protein</fullName>
    </submittedName>
</protein>
<dbReference type="EMBL" id="CP054143">
    <property type="protein sequence ID" value="QKJ66419.1"/>
    <property type="molecule type" value="Genomic_DNA"/>
</dbReference>
<name>A0A6M8SUM7_9NEIS</name>
<proteinExistence type="predicted"/>
<evidence type="ECO:0000313" key="2">
    <source>
        <dbReference type="Proteomes" id="UP000504844"/>
    </source>
</evidence>
<accession>A0A6M8SUM7</accession>